<accession>A0A916YFQ1</accession>
<feature type="compositionally biased region" description="Basic and acidic residues" evidence="2">
    <location>
        <begin position="321"/>
        <end position="336"/>
    </location>
</feature>
<organism evidence="3 4">
    <name type="scientific">Aureimonas glaciei</name>
    <dbReference type="NCBI Taxonomy" id="1776957"/>
    <lineage>
        <taxon>Bacteria</taxon>
        <taxon>Pseudomonadati</taxon>
        <taxon>Pseudomonadota</taxon>
        <taxon>Alphaproteobacteria</taxon>
        <taxon>Hyphomicrobiales</taxon>
        <taxon>Aurantimonadaceae</taxon>
        <taxon>Aureimonas</taxon>
    </lineage>
</organism>
<proteinExistence type="predicted"/>
<evidence type="ECO:0000313" key="3">
    <source>
        <dbReference type="EMBL" id="GGD43089.1"/>
    </source>
</evidence>
<dbReference type="EMBL" id="BMJJ01000022">
    <property type="protein sequence ID" value="GGD43089.1"/>
    <property type="molecule type" value="Genomic_DNA"/>
</dbReference>
<gene>
    <name evidence="3" type="ORF">GCM10011335_52180</name>
</gene>
<comment type="caution">
    <text evidence="3">The sequence shown here is derived from an EMBL/GenBank/DDBJ whole genome shotgun (WGS) entry which is preliminary data.</text>
</comment>
<evidence type="ECO:0000313" key="4">
    <source>
        <dbReference type="Proteomes" id="UP000613160"/>
    </source>
</evidence>
<dbReference type="AlphaFoldDB" id="A0A916YFQ1"/>
<name>A0A916YFQ1_9HYPH</name>
<evidence type="ECO:0000256" key="2">
    <source>
        <dbReference type="SAM" id="MobiDB-lite"/>
    </source>
</evidence>
<dbReference type="Proteomes" id="UP000613160">
    <property type="component" value="Unassembled WGS sequence"/>
</dbReference>
<feature type="region of interest" description="Disordered" evidence="2">
    <location>
        <begin position="316"/>
        <end position="336"/>
    </location>
</feature>
<dbReference type="RefSeq" id="WP_188855379.1">
    <property type="nucleotide sequence ID" value="NZ_BMJJ01000022.1"/>
</dbReference>
<reference evidence="3" key="1">
    <citation type="journal article" date="2014" name="Int. J. Syst. Evol. Microbiol.">
        <title>Complete genome sequence of Corynebacterium casei LMG S-19264T (=DSM 44701T), isolated from a smear-ripened cheese.</title>
        <authorList>
            <consortium name="US DOE Joint Genome Institute (JGI-PGF)"/>
            <person name="Walter F."/>
            <person name="Albersmeier A."/>
            <person name="Kalinowski J."/>
            <person name="Ruckert C."/>
        </authorList>
    </citation>
    <scope>NUCLEOTIDE SEQUENCE</scope>
    <source>
        <strain evidence="3">CGMCC 1.15493</strain>
    </source>
</reference>
<feature type="coiled-coil region" evidence="1">
    <location>
        <begin position="195"/>
        <end position="264"/>
    </location>
</feature>
<protein>
    <submittedName>
        <fullName evidence="3">Uncharacterized protein</fullName>
    </submittedName>
</protein>
<reference evidence="3" key="2">
    <citation type="submission" date="2020-09" db="EMBL/GenBank/DDBJ databases">
        <authorList>
            <person name="Sun Q."/>
            <person name="Zhou Y."/>
        </authorList>
    </citation>
    <scope>NUCLEOTIDE SEQUENCE</scope>
    <source>
        <strain evidence="3">CGMCC 1.15493</strain>
    </source>
</reference>
<sequence>MSAVRELDLGNGRSDLSIVKAVEANPVLVLVDEAKFDELYAEMMREVKAFVPDLGTATGRKEIASLAFKVTRTKTAIDAAGKKLNEDARKQINVVDASRRTIRDKLDALADQVRKPLTDWEAAEKRRVDDRQAEIDDLDRAAMISTTTTAAEIEKRIADLTAVDLSPATMQEFAPRAVKARDAALSILSTNLERIKREEADRAELARLRAEAAAREQAEAEHLATEQAERRRVEREQAEAELRARAAEEERERIAAAEERARREAVVVAERQQRESEEAAARREREAAAAHAAEIARIRRQQEDFQRETNRVAEAQAAAARAEREEAERRAADREHRGKIMGEAKAAFIDFGISETKAKAIVLAVAAGSVPHVSIRF</sequence>
<keyword evidence="4" id="KW-1185">Reference proteome</keyword>
<keyword evidence="1" id="KW-0175">Coiled coil</keyword>
<evidence type="ECO:0000256" key="1">
    <source>
        <dbReference type="SAM" id="Coils"/>
    </source>
</evidence>